<gene>
    <name evidence="1" type="ORF">A3A94_00835</name>
</gene>
<evidence type="ECO:0000313" key="2">
    <source>
        <dbReference type="Proteomes" id="UP000178787"/>
    </source>
</evidence>
<protein>
    <recommendedName>
        <fullName evidence="3">FCP1 homology domain-containing protein</fullName>
    </recommendedName>
</protein>
<proteinExistence type="predicted"/>
<dbReference type="AlphaFoldDB" id="A0A1G2FIP8"/>
<comment type="caution">
    <text evidence="1">The sequence shown here is derived from an EMBL/GenBank/DDBJ whole genome shotgun (WGS) entry which is preliminary data.</text>
</comment>
<dbReference type="Proteomes" id="UP000178787">
    <property type="component" value="Unassembled WGS sequence"/>
</dbReference>
<name>A0A1G2FIP8_9BACT</name>
<dbReference type="InterPro" id="IPR023214">
    <property type="entry name" value="HAD_sf"/>
</dbReference>
<evidence type="ECO:0000313" key="1">
    <source>
        <dbReference type="EMBL" id="OGZ37964.1"/>
    </source>
</evidence>
<dbReference type="STRING" id="1802000.A3A94_00835"/>
<dbReference type="Gene3D" id="3.40.50.1000">
    <property type="entry name" value="HAD superfamily/HAD-like"/>
    <property type="match status" value="1"/>
</dbReference>
<sequence length="158" mass="18906">MIVGFDMDGVILDFFGYSFVKRTGLDKILLARLIRNRFFRQVFYYLIVRVNKNVKEILISLKEKGDRIVIISCNPSPNGFLEKYLRKNSIPFDGLHLWNRRCPELFFKMLAVQREKCDLYIDDRLLVVQFLHTHLQAKCKLVHFKSQRMPELKKIFYL</sequence>
<dbReference type="InterPro" id="IPR036412">
    <property type="entry name" value="HAD-like_sf"/>
</dbReference>
<dbReference type="SUPFAM" id="SSF56784">
    <property type="entry name" value="HAD-like"/>
    <property type="match status" value="1"/>
</dbReference>
<organism evidence="1 2">
    <name type="scientific">Candidatus Portnoybacteria bacterium RIFCSPLOWO2_01_FULL_43_11</name>
    <dbReference type="NCBI Taxonomy" id="1802000"/>
    <lineage>
        <taxon>Bacteria</taxon>
        <taxon>Candidatus Portnoyibacteriota</taxon>
    </lineage>
</organism>
<reference evidence="1 2" key="1">
    <citation type="journal article" date="2016" name="Nat. Commun.">
        <title>Thousands of microbial genomes shed light on interconnected biogeochemical processes in an aquifer system.</title>
        <authorList>
            <person name="Anantharaman K."/>
            <person name="Brown C.T."/>
            <person name="Hug L.A."/>
            <person name="Sharon I."/>
            <person name="Castelle C.J."/>
            <person name="Probst A.J."/>
            <person name="Thomas B.C."/>
            <person name="Singh A."/>
            <person name="Wilkins M.J."/>
            <person name="Karaoz U."/>
            <person name="Brodie E.L."/>
            <person name="Williams K.H."/>
            <person name="Hubbard S.S."/>
            <person name="Banfield J.F."/>
        </authorList>
    </citation>
    <scope>NUCLEOTIDE SEQUENCE [LARGE SCALE GENOMIC DNA]</scope>
</reference>
<evidence type="ECO:0008006" key="3">
    <source>
        <dbReference type="Google" id="ProtNLM"/>
    </source>
</evidence>
<dbReference type="EMBL" id="MHNE01000029">
    <property type="protein sequence ID" value="OGZ37964.1"/>
    <property type="molecule type" value="Genomic_DNA"/>
</dbReference>
<accession>A0A1G2FIP8</accession>